<protein>
    <submittedName>
        <fullName evidence="3">LruC domain-containing protein</fullName>
    </submittedName>
</protein>
<dbReference type="EMBL" id="VVYX01000030">
    <property type="protein sequence ID" value="KAA5415491.1"/>
    <property type="molecule type" value="Genomic_DNA"/>
</dbReference>
<feature type="signal peptide" evidence="1">
    <location>
        <begin position="1"/>
        <end position="23"/>
    </location>
</feature>
<accession>A0A6L3JVL5</accession>
<evidence type="ECO:0000313" key="4">
    <source>
        <dbReference type="Proteomes" id="UP000482653"/>
    </source>
</evidence>
<evidence type="ECO:0000259" key="2">
    <source>
        <dbReference type="Pfam" id="PF16130"/>
    </source>
</evidence>
<dbReference type="NCBIfam" id="TIGR04456">
    <property type="entry name" value="LruC_dom"/>
    <property type="match status" value="1"/>
</dbReference>
<organism evidence="3 4">
    <name type="scientific">Bacteroides cellulosilyticus</name>
    <dbReference type="NCBI Taxonomy" id="246787"/>
    <lineage>
        <taxon>Bacteria</taxon>
        <taxon>Pseudomonadati</taxon>
        <taxon>Bacteroidota</taxon>
        <taxon>Bacteroidia</taxon>
        <taxon>Bacteroidales</taxon>
        <taxon>Bacteroidaceae</taxon>
        <taxon>Bacteroides</taxon>
    </lineage>
</organism>
<dbReference type="Pfam" id="PF16130">
    <property type="entry name" value="DUF4842"/>
    <property type="match status" value="1"/>
</dbReference>
<sequence>MKLINRLSVMATVVSTMFLASCADDVYDPSKEPQVTPTENPLGEGFNAPDGFNWSMINTVNLNVEVKDAFNGKYQYAIEVFTSNPLADETATPIAAGPAKQSANYIAEVNIPKTVEFLYIRQTDPNQRKEVYAYAVPENGGSLNCKLYYTATTSRAVTRASSVGTSGWDNVTDPGYTEETYNVPSESASIINGNQLPNGSTYIIKPGETLSQVLHSYNGANATVYIQGTWNVNGNITPQGIDIIVLNGGKITSTSGTFMVSDKSSLTVQSGGEVNCNIFSTATNVVIKNFGTIKTKEVSGQNGLNTGTVLYNASDALFQVEDKFIITSSQIYNHGTISLTAENAYMQANKTSAACLIANYEKATIKGNRIQAGATIVNSGTIEVNILENSSTDFLYNNCLLIVKNTFKFRNVVLDQASITGGRTNPSDKEWLPVPLVESLNSAQYTLIDGSMIKAKEFKVQSGSQVTFKAINKAKEDRSMIKAENIYFEWHTYVQGNMVLEGKQYNPERSHIDASVASTGYDESKYTIETCGGIFNEGNEGEDPYTPEIPVVDDATTYTYVFEDNWPKYGDFDLNDIVLTLNNRSTQANSNGNLKSAQFDITLEAVGASKIVGVGIRFLGLPASVTPSTFTIKGNNASFEAGQSLPTLILFESAHTEFGFTDRPFINTYQTASTNKADLPQYAVRFEFTESDKISSSAFNINNLDVFIITKAADQRTKRTEVHIAGYAPTDLANTTLFGQANDDSSLSSKRYYLSSENLTWGIVVPDKFSWPLEIKNVKDVYTGFANWVTSGGKENKDWYKNHNGQVFKK</sequence>
<feature type="chain" id="PRO_5026785549" evidence="1">
    <location>
        <begin position="24"/>
        <end position="810"/>
    </location>
</feature>
<evidence type="ECO:0000256" key="1">
    <source>
        <dbReference type="SAM" id="SignalP"/>
    </source>
</evidence>
<dbReference type="Proteomes" id="UP000482653">
    <property type="component" value="Unassembled WGS sequence"/>
</dbReference>
<name>A0A6L3JVL5_9BACE</name>
<reference evidence="3 4" key="1">
    <citation type="journal article" date="2019" name="Nat. Med.">
        <title>A library of human gut bacterial isolates paired with longitudinal multiomics data enables mechanistic microbiome research.</title>
        <authorList>
            <person name="Poyet M."/>
            <person name="Groussin M."/>
            <person name="Gibbons S.M."/>
            <person name="Avila-Pacheco J."/>
            <person name="Jiang X."/>
            <person name="Kearney S.M."/>
            <person name="Perrotta A.R."/>
            <person name="Berdy B."/>
            <person name="Zhao S."/>
            <person name="Lieberman T.D."/>
            <person name="Swanson P.K."/>
            <person name="Smith M."/>
            <person name="Roesemann S."/>
            <person name="Alexander J.E."/>
            <person name="Rich S.A."/>
            <person name="Livny J."/>
            <person name="Vlamakis H."/>
            <person name="Clish C."/>
            <person name="Bullock K."/>
            <person name="Deik A."/>
            <person name="Scott J."/>
            <person name="Pierce K.A."/>
            <person name="Xavier R.J."/>
            <person name="Alm E.J."/>
        </authorList>
    </citation>
    <scope>NUCLEOTIDE SEQUENCE [LARGE SCALE GENOMIC DNA]</scope>
    <source>
        <strain evidence="3 4">BIOML-A8</strain>
    </source>
</reference>
<gene>
    <name evidence="3" type="ORF">F2Y87_21195</name>
</gene>
<evidence type="ECO:0000313" key="3">
    <source>
        <dbReference type="EMBL" id="KAA5415491.1"/>
    </source>
</evidence>
<dbReference type="InterPro" id="IPR032295">
    <property type="entry name" value="DUF4842"/>
</dbReference>
<comment type="caution">
    <text evidence="3">The sequence shown here is derived from an EMBL/GenBank/DDBJ whole genome shotgun (WGS) entry which is preliminary data.</text>
</comment>
<dbReference type="PROSITE" id="PS51257">
    <property type="entry name" value="PROKAR_LIPOPROTEIN"/>
    <property type="match status" value="1"/>
</dbReference>
<proteinExistence type="predicted"/>
<dbReference type="InterPro" id="IPR031025">
    <property type="entry name" value="LruC_dom"/>
</dbReference>
<dbReference type="AlphaFoldDB" id="A0A6L3JVL5"/>
<dbReference type="RefSeq" id="WP_149947845.1">
    <property type="nucleotide sequence ID" value="NZ_JBBNMF010000012.1"/>
</dbReference>
<keyword evidence="1" id="KW-0732">Signal</keyword>
<feature type="domain" description="DUF4842" evidence="2">
    <location>
        <begin position="593"/>
        <end position="800"/>
    </location>
</feature>